<dbReference type="EMBL" id="CP042382">
    <property type="protein sequence ID" value="QEA39099.1"/>
    <property type="molecule type" value="Genomic_DNA"/>
</dbReference>
<evidence type="ECO:0000313" key="1">
    <source>
        <dbReference type="EMBL" id="QEA39099.1"/>
    </source>
</evidence>
<gene>
    <name evidence="1" type="ORF">FGL86_08455</name>
</gene>
<name>A0A5B8SPS9_9GAMM</name>
<evidence type="ECO:0000313" key="2">
    <source>
        <dbReference type="Proteomes" id="UP000321272"/>
    </source>
</evidence>
<organism evidence="1 2">
    <name type="scientific">Pistricoccus aurantiacus</name>
    <dbReference type="NCBI Taxonomy" id="1883414"/>
    <lineage>
        <taxon>Bacteria</taxon>
        <taxon>Pseudomonadati</taxon>
        <taxon>Pseudomonadota</taxon>
        <taxon>Gammaproteobacteria</taxon>
        <taxon>Oceanospirillales</taxon>
        <taxon>Halomonadaceae</taxon>
        <taxon>Pistricoccus</taxon>
    </lineage>
</organism>
<proteinExistence type="predicted"/>
<sequence length="172" mass="19050">MFRIFGNIRVKETGEAIPGLVVVVFDVDPTQFDPNHLVVRDLPEGVRADRLGSVLTDAGGHFELTFEQADFQLSDQEERPDLMLVVFAPEDSRSANEPSPVTPQERVLHVSRVPRQDAGRTEAYAIRLLKAQLDRFEIPAGGDRATLDPAQYVAAVQGAWDFQDAVKKGLQP</sequence>
<dbReference type="KEGG" id="paur:FGL86_08455"/>
<keyword evidence="2" id="KW-1185">Reference proteome</keyword>
<protein>
    <submittedName>
        <fullName evidence="1">Uncharacterized protein</fullName>
    </submittedName>
</protein>
<accession>A0A5B8SPS9</accession>
<dbReference type="RefSeq" id="WP_147184155.1">
    <property type="nucleotide sequence ID" value="NZ_CP042382.1"/>
</dbReference>
<dbReference type="OrthoDB" id="4845881at2"/>
<dbReference type="AlphaFoldDB" id="A0A5B8SPS9"/>
<reference evidence="1 2" key="1">
    <citation type="submission" date="2019-06" db="EMBL/GenBank/DDBJ databases">
        <title>Genome analyses of bacteria isolated from kimchi.</title>
        <authorList>
            <person name="Lee S."/>
            <person name="Ahn S."/>
            <person name="Roh S."/>
        </authorList>
    </citation>
    <scope>NUCLEOTIDE SEQUENCE [LARGE SCALE GENOMIC DNA]</scope>
    <source>
        <strain evidence="1 2">CBA4606</strain>
    </source>
</reference>
<dbReference type="Proteomes" id="UP000321272">
    <property type="component" value="Chromosome"/>
</dbReference>